<dbReference type="PANTHER" id="PTHR46518">
    <property type="entry name" value="COILED-COIL DOMAIN-CONTAINING PROTEIN 151"/>
    <property type="match status" value="1"/>
</dbReference>
<dbReference type="InterPro" id="IPR033192">
    <property type="entry name" value="ODAD3"/>
</dbReference>
<feature type="region of interest" description="Disordered" evidence="2">
    <location>
        <begin position="222"/>
        <end position="277"/>
    </location>
</feature>
<dbReference type="GO" id="GO:0036158">
    <property type="term" value="P:outer dynein arm assembly"/>
    <property type="evidence" value="ECO:0007669"/>
    <property type="project" value="InterPro"/>
</dbReference>
<dbReference type="InParanoid" id="D8LB92"/>
<feature type="compositionally biased region" description="Gly residues" evidence="2">
    <location>
        <begin position="312"/>
        <end position="330"/>
    </location>
</feature>
<gene>
    <name evidence="3" type="ORF">Esi_0000_0317</name>
</gene>
<reference evidence="3 4" key="1">
    <citation type="journal article" date="2010" name="Nature">
        <title>The Ectocarpus genome and the independent evolution of multicellularity in brown algae.</title>
        <authorList>
            <person name="Cock J.M."/>
            <person name="Sterck L."/>
            <person name="Rouze P."/>
            <person name="Scornet D."/>
            <person name="Allen A.E."/>
            <person name="Amoutzias G."/>
            <person name="Anthouard V."/>
            <person name="Artiguenave F."/>
            <person name="Aury J.M."/>
            <person name="Badger J.H."/>
            <person name="Beszteri B."/>
            <person name="Billiau K."/>
            <person name="Bonnet E."/>
            <person name="Bothwell J.H."/>
            <person name="Bowler C."/>
            <person name="Boyen C."/>
            <person name="Brownlee C."/>
            <person name="Carrano C.J."/>
            <person name="Charrier B."/>
            <person name="Cho G.Y."/>
            <person name="Coelho S.M."/>
            <person name="Collen J."/>
            <person name="Corre E."/>
            <person name="Da Silva C."/>
            <person name="Delage L."/>
            <person name="Delaroque N."/>
            <person name="Dittami S.M."/>
            <person name="Doulbeau S."/>
            <person name="Elias M."/>
            <person name="Farnham G."/>
            <person name="Gachon C.M."/>
            <person name="Gschloessl B."/>
            <person name="Heesch S."/>
            <person name="Jabbari K."/>
            <person name="Jubin C."/>
            <person name="Kawai H."/>
            <person name="Kimura K."/>
            <person name="Kloareg B."/>
            <person name="Kupper F.C."/>
            <person name="Lang D."/>
            <person name="Le Bail A."/>
            <person name="Leblanc C."/>
            <person name="Lerouge P."/>
            <person name="Lohr M."/>
            <person name="Lopez P.J."/>
            <person name="Martens C."/>
            <person name="Maumus F."/>
            <person name="Michel G."/>
            <person name="Miranda-Saavedra D."/>
            <person name="Morales J."/>
            <person name="Moreau H."/>
            <person name="Motomura T."/>
            <person name="Nagasato C."/>
            <person name="Napoli C.A."/>
            <person name="Nelson D.R."/>
            <person name="Nyvall-Collen P."/>
            <person name="Peters A.F."/>
            <person name="Pommier C."/>
            <person name="Potin P."/>
            <person name="Poulain J."/>
            <person name="Quesneville H."/>
            <person name="Read B."/>
            <person name="Rensing S.A."/>
            <person name="Ritter A."/>
            <person name="Rousvoal S."/>
            <person name="Samanta M."/>
            <person name="Samson G."/>
            <person name="Schroeder D.C."/>
            <person name="Segurens B."/>
            <person name="Strittmatter M."/>
            <person name="Tonon T."/>
            <person name="Tregear J.W."/>
            <person name="Valentin K."/>
            <person name="von Dassow P."/>
            <person name="Yamagishi T."/>
            <person name="Van de Peer Y."/>
            <person name="Wincker P."/>
        </authorList>
    </citation>
    <scope>NUCLEOTIDE SEQUENCE [LARGE SCALE GENOMIC DNA]</scope>
    <source>
        <strain evidence="4">Ec32 / CCAP1310/4</strain>
    </source>
</reference>
<dbReference type="AlphaFoldDB" id="D8LB92"/>
<evidence type="ECO:0000256" key="1">
    <source>
        <dbReference type="SAM" id="Coils"/>
    </source>
</evidence>
<dbReference type="PANTHER" id="PTHR46518:SF1">
    <property type="entry name" value="OUTER DYNEIN ARM-DOCKING COMPLEX SUBUNIT 3"/>
    <property type="match status" value="1"/>
</dbReference>
<sequence>MAQTLRGDLTSYQEAGLIELLAQKEASMNKIRAQNETQQRQVAAMESTFARIRQATGVNTLEEMVLKLANQSTNHATLEEEKREAESKLARAKEARQSEDTRFSYMKASGVGNTELNRDISDKLNNDIKEYRVEAKMKKAAHERLQNTLTGVKQGAVSLWQRLQPYSFLLDAVDGAQLQRMKEQTDAEVQRDTVKALGLSETLLSIMLEVVSGTHDASTARFTSAGGGGGSGGGGAGGAGGVSAGGNGQGDAEDSSDMGSAGNGPDSTCASAEEVPSMRNNIRVRSIAHRVRAERLLENSDDNDCARWTSPGLGGRGGAGGSGEGGGIGVDAGLESDDEQAMEDIVPSRTFLKLCSSRQHTETLRKIESDERKKKLAERMETADETEKATLTSKLARKRQQDLAMERISAPPPVAGLPEGITQRDDIYTKTEAFLTHVPNLD</sequence>
<protein>
    <submittedName>
        <fullName evidence="3">Uncharacterized protein</fullName>
    </submittedName>
</protein>
<feature type="compositionally biased region" description="Gly residues" evidence="2">
    <location>
        <begin position="225"/>
        <end position="249"/>
    </location>
</feature>
<dbReference type="GO" id="GO:0035253">
    <property type="term" value="C:ciliary rootlet"/>
    <property type="evidence" value="ECO:0007669"/>
    <property type="project" value="TreeGrafter"/>
</dbReference>
<keyword evidence="1" id="KW-0175">Coiled coil</keyword>
<evidence type="ECO:0000313" key="4">
    <source>
        <dbReference type="Proteomes" id="UP000002630"/>
    </source>
</evidence>
<name>D8LB92_ECTSI</name>
<dbReference type="GO" id="GO:0003341">
    <property type="term" value="P:cilium movement"/>
    <property type="evidence" value="ECO:0007669"/>
    <property type="project" value="InterPro"/>
</dbReference>
<feature type="coiled-coil region" evidence="1">
    <location>
        <begin position="21"/>
        <end position="102"/>
    </location>
</feature>
<evidence type="ECO:0000256" key="2">
    <source>
        <dbReference type="SAM" id="MobiDB-lite"/>
    </source>
</evidence>
<evidence type="ECO:0000313" key="3">
    <source>
        <dbReference type="EMBL" id="CBN76601.1"/>
    </source>
</evidence>
<dbReference type="OrthoDB" id="269804at2759"/>
<feature type="region of interest" description="Disordered" evidence="2">
    <location>
        <begin position="307"/>
        <end position="333"/>
    </location>
</feature>
<keyword evidence="4" id="KW-1185">Reference proteome</keyword>
<dbReference type="eggNOG" id="ENOG502QS4Z">
    <property type="taxonomic scope" value="Eukaryota"/>
</dbReference>
<accession>D8LB92</accession>
<organism evidence="3 4">
    <name type="scientific">Ectocarpus siliculosus</name>
    <name type="common">Brown alga</name>
    <name type="synonym">Conferva siliculosa</name>
    <dbReference type="NCBI Taxonomy" id="2880"/>
    <lineage>
        <taxon>Eukaryota</taxon>
        <taxon>Sar</taxon>
        <taxon>Stramenopiles</taxon>
        <taxon>Ochrophyta</taxon>
        <taxon>PX clade</taxon>
        <taxon>Phaeophyceae</taxon>
        <taxon>Ectocarpales</taxon>
        <taxon>Ectocarpaceae</taxon>
        <taxon>Ectocarpus</taxon>
    </lineage>
</organism>
<dbReference type="Proteomes" id="UP000002630">
    <property type="component" value="Linkage Group LG01"/>
</dbReference>
<dbReference type="EMBL" id="FN649726">
    <property type="protein sequence ID" value="CBN76601.1"/>
    <property type="molecule type" value="Genomic_DNA"/>
</dbReference>
<dbReference type="GO" id="GO:0097542">
    <property type="term" value="C:ciliary tip"/>
    <property type="evidence" value="ECO:0007669"/>
    <property type="project" value="TreeGrafter"/>
</dbReference>
<proteinExistence type="predicted"/>
<dbReference type="EMBL" id="FN647682">
    <property type="protein sequence ID" value="CBN76601.1"/>
    <property type="molecule type" value="Genomic_DNA"/>
</dbReference>
<dbReference type="GO" id="GO:0036064">
    <property type="term" value="C:ciliary basal body"/>
    <property type="evidence" value="ECO:0007669"/>
    <property type="project" value="TreeGrafter"/>
</dbReference>